<dbReference type="AlphaFoldDB" id="A0A655S3P2"/>
<protein>
    <submittedName>
        <fullName evidence="1">Uncharacterized protein</fullName>
    </submittedName>
</protein>
<name>A0A655S3P2_VIBCL</name>
<organism evidence="1 2">
    <name type="scientific">Vibrio cholerae</name>
    <dbReference type="NCBI Taxonomy" id="666"/>
    <lineage>
        <taxon>Bacteria</taxon>
        <taxon>Pseudomonadati</taxon>
        <taxon>Pseudomonadota</taxon>
        <taxon>Gammaproteobacteria</taxon>
        <taxon>Vibrionales</taxon>
        <taxon>Vibrionaceae</taxon>
        <taxon>Vibrio</taxon>
    </lineage>
</organism>
<accession>A0A655S3P2</accession>
<reference evidence="1 2" key="1">
    <citation type="submission" date="2015-07" db="EMBL/GenBank/DDBJ databases">
        <authorList>
            <consortium name="Pathogen Informatics"/>
        </authorList>
    </citation>
    <scope>NUCLEOTIDE SEQUENCE [LARGE SCALE GENOMIC DNA]</scope>
    <source>
        <strain evidence="1 2">A51</strain>
    </source>
</reference>
<gene>
    <name evidence="1" type="ORF">ERS013165_03606</name>
</gene>
<dbReference type="EMBL" id="CWOW01000031">
    <property type="protein sequence ID" value="CSB15425.1"/>
    <property type="molecule type" value="Genomic_DNA"/>
</dbReference>
<evidence type="ECO:0000313" key="1">
    <source>
        <dbReference type="EMBL" id="CSB15425.1"/>
    </source>
</evidence>
<dbReference type="Proteomes" id="UP000044806">
    <property type="component" value="Unassembled WGS sequence"/>
</dbReference>
<evidence type="ECO:0000313" key="2">
    <source>
        <dbReference type="Proteomes" id="UP000044806"/>
    </source>
</evidence>
<sequence>MSGNKIELVKTSDPDLTIEQHLAIQVLSADTVILLDALVLKYGDDLNTLVEKMSHELGKKWKPASGQRYVRALLRYRNLAKNTIAANMEND</sequence>
<proteinExistence type="predicted"/>